<feature type="domain" description="ABC transmembrane type-1" evidence="8">
    <location>
        <begin position="1"/>
        <end position="72"/>
    </location>
</feature>
<evidence type="ECO:0000256" key="5">
    <source>
        <dbReference type="ARBA" id="ARBA00022989"/>
    </source>
</evidence>
<keyword evidence="6 7" id="KW-0472">Membrane</keyword>
<evidence type="ECO:0000259" key="8">
    <source>
        <dbReference type="PROSITE" id="PS50928"/>
    </source>
</evidence>
<accession>X1PHA0</accession>
<name>X1PHA0_9ZZZZ</name>
<feature type="transmembrane region" description="Helical" evidence="7">
    <location>
        <begin position="49"/>
        <end position="72"/>
    </location>
</feature>
<dbReference type="Gene3D" id="1.10.3720.10">
    <property type="entry name" value="MetI-like"/>
    <property type="match status" value="1"/>
</dbReference>
<keyword evidence="4 7" id="KW-0812">Transmembrane</keyword>
<evidence type="ECO:0000256" key="6">
    <source>
        <dbReference type="ARBA" id="ARBA00023136"/>
    </source>
</evidence>
<reference evidence="9" key="1">
    <citation type="journal article" date="2014" name="Front. Microbiol.">
        <title>High frequency of phylogenetically diverse reductive dehalogenase-homologous genes in deep subseafloor sedimentary metagenomes.</title>
        <authorList>
            <person name="Kawai M."/>
            <person name="Futagami T."/>
            <person name="Toyoda A."/>
            <person name="Takaki Y."/>
            <person name="Nishi S."/>
            <person name="Hori S."/>
            <person name="Arai W."/>
            <person name="Tsubouchi T."/>
            <person name="Morono Y."/>
            <person name="Uchiyama I."/>
            <person name="Ito T."/>
            <person name="Fujiyama A."/>
            <person name="Inagaki F."/>
            <person name="Takami H."/>
        </authorList>
    </citation>
    <scope>NUCLEOTIDE SEQUENCE</scope>
    <source>
        <strain evidence="9">Expedition CK06-06</strain>
    </source>
</reference>
<feature type="transmembrane region" description="Helical" evidence="7">
    <location>
        <begin position="6"/>
        <end position="28"/>
    </location>
</feature>
<evidence type="ECO:0000256" key="2">
    <source>
        <dbReference type="ARBA" id="ARBA00022448"/>
    </source>
</evidence>
<evidence type="ECO:0000256" key="3">
    <source>
        <dbReference type="ARBA" id="ARBA00022475"/>
    </source>
</evidence>
<keyword evidence="5 7" id="KW-1133">Transmembrane helix</keyword>
<dbReference type="EMBL" id="BARV01033959">
    <property type="protein sequence ID" value="GAI55672.1"/>
    <property type="molecule type" value="Genomic_DNA"/>
</dbReference>
<organism evidence="9">
    <name type="scientific">marine sediment metagenome</name>
    <dbReference type="NCBI Taxonomy" id="412755"/>
    <lineage>
        <taxon>unclassified sequences</taxon>
        <taxon>metagenomes</taxon>
        <taxon>ecological metagenomes</taxon>
    </lineage>
</organism>
<dbReference type="AlphaFoldDB" id="X1PHA0"/>
<dbReference type="InterPro" id="IPR000515">
    <property type="entry name" value="MetI-like"/>
</dbReference>
<dbReference type="InterPro" id="IPR050901">
    <property type="entry name" value="BP-dep_ABC_trans_perm"/>
</dbReference>
<evidence type="ECO:0000256" key="1">
    <source>
        <dbReference type="ARBA" id="ARBA00004651"/>
    </source>
</evidence>
<evidence type="ECO:0000313" key="9">
    <source>
        <dbReference type="EMBL" id="GAI55672.1"/>
    </source>
</evidence>
<feature type="non-terminal residue" evidence="9">
    <location>
        <position position="1"/>
    </location>
</feature>
<dbReference type="SUPFAM" id="SSF161098">
    <property type="entry name" value="MetI-like"/>
    <property type="match status" value="1"/>
</dbReference>
<dbReference type="PANTHER" id="PTHR32243">
    <property type="entry name" value="MALTOSE TRANSPORT SYSTEM PERMEASE-RELATED"/>
    <property type="match status" value="1"/>
</dbReference>
<dbReference type="GO" id="GO:0005886">
    <property type="term" value="C:plasma membrane"/>
    <property type="evidence" value="ECO:0007669"/>
    <property type="project" value="UniProtKB-SubCell"/>
</dbReference>
<proteinExistence type="predicted"/>
<evidence type="ECO:0000256" key="4">
    <source>
        <dbReference type="ARBA" id="ARBA00022692"/>
    </source>
</evidence>
<dbReference type="GO" id="GO:0055085">
    <property type="term" value="P:transmembrane transport"/>
    <property type="evidence" value="ECO:0007669"/>
    <property type="project" value="InterPro"/>
</dbReference>
<dbReference type="PROSITE" id="PS50928">
    <property type="entry name" value="ABC_TM1"/>
    <property type="match status" value="1"/>
</dbReference>
<dbReference type="PANTHER" id="PTHR32243:SF18">
    <property type="entry name" value="INNER MEMBRANE ABC TRANSPORTER PERMEASE PROTEIN YCJP"/>
    <property type="match status" value="1"/>
</dbReference>
<comment type="caution">
    <text evidence="9">The sequence shown here is derived from an EMBL/GenBank/DDBJ whole genome shotgun (WGS) entry which is preliminary data.</text>
</comment>
<gene>
    <name evidence="9" type="ORF">S06H3_53273</name>
</gene>
<dbReference type="InterPro" id="IPR035906">
    <property type="entry name" value="MetI-like_sf"/>
</dbReference>
<keyword evidence="2" id="KW-0813">Transport</keyword>
<comment type="subcellular location">
    <subcellularLocation>
        <location evidence="1">Cell membrane</location>
        <topology evidence="1">Multi-pass membrane protein</topology>
    </subcellularLocation>
</comment>
<evidence type="ECO:0000256" key="7">
    <source>
        <dbReference type="SAM" id="Phobius"/>
    </source>
</evidence>
<protein>
    <recommendedName>
        <fullName evidence="8">ABC transmembrane type-1 domain-containing protein</fullName>
    </recommendedName>
</protein>
<sequence length="87" mass="8968">PLAKPGISAAAILSFINVWNNLIFPLALTAGRAKTIPLAVQGFLGWTRIFYGMMMATGVLATIPALVIAIFASKVLVGGLTLGAVKG</sequence>
<keyword evidence="3" id="KW-1003">Cell membrane</keyword>